<organism evidence="1 2">
    <name type="scientific">Amnibacterium endophyticum</name>
    <dbReference type="NCBI Taxonomy" id="2109337"/>
    <lineage>
        <taxon>Bacteria</taxon>
        <taxon>Bacillati</taxon>
        <taxon>Actinomycetota</taxon>
        <taxon>Actinomycetes</taxon>
        <taxon>Micrococcales</taxon>
        <taxon>Microbacteriaceae</taxon>
        <taxon>Amnibacterium</taxon>
    </lineage>
</organism>
<evidence type="ECO:0000313" key="2">
    <source>
        <dbReference type="Proteomes" id="UP001597347"/>
    </source>
</evidence>
<dbReference type="Proteomes" id="UP001597347">
    <property type="component" value="Unassembled WGS sequence"/>
</dbReference>
<sequence length="87" mass="9713">MNIADLVVAHPPERRDVGIRYDNRLHLVEDAKKIYLELGVPCELHERSISYAVSKHAAGWYAGAFERLTGHPAFNEWDEPAGSRAAG</sequence>
<reference evidence="2" key="1">
    <citation type="journal article" date="2019" name="Int. J. Syst. Evol. Microbiol.">
        <title>The Global Catalogue of Microorganisms (GCM) 10K type strain sequencing project: providing services to taxonomists for standard genome sequencing and annotation.</title>
        <authorList>
            <consortium name="The Broad Institute Genomics Platform"/>
            <consortium name="The Broad Institute Genome Sequencing Center for Infectious Disease"/>
            <person name="Wu L."/>
            <person name="Ma J."/>
        </authorList>
    </citation>
    <scope>NUCLEOTIDE SEQUENCE [LARGE SCALE GENOMIC DNA]</scope>
    <source>
        <strain evidence="2">CGMCC 1.12471</strain>
    </source>
</reference>
<gene>
    <name evidence="1" type="ORF">ACFSBI_00195</name>
</gene>
<dbReference type="RefSeq" id="WP_377931163.1">
    <property type="nucleotide sequence ID" value="NZ_JBHUEA010000001.1"/>
</dbReference>
<protein>
    <submittedName>
        <fullName evidence="1">Uncharacterized protein</fullName>
    </submittedName>
</protein>
<name>A0ABW4L929_9MICO</name>
<accession>A0ABW4L929</accession>
<comment type="caution">
    <text evidence="1">The sequence shown here is derived from an EMBL/GenBank/DDBJ whole genome shotgun (WGS) entry which is preliminary data.</text>
</comment>
<keyword evidence="2" id="KW-1185">Reference proteome</keyword>
<evidence type="ECO:0000313" key="1">
    <source>
        <dbReference type="EMBL" id="MFD1719956.1"/>
    </source>
</evidence>
<dbReference type="EMBL" id="JBHUEA010000001">
    <property type="protein sequence ID" value="MFD1719956.1"/>
    <property type="molecule type" value="Genomic_DNA"/>
</dbReference>
<proteinExistence type="predicted"/>